<proteinExistence type="inferred from homology"/>
<comment type="subcellular location">
    <subcellularLocation>
        <location evidence="1">Mitochondrion outer membrane</location>
        <topology evidence="1">Multi-pass membrane protein</topology>
    </subcellularLocation>
</comment>
<dbReference type="KEGG" id="hazt:108669528"/>
<organism evidence="7 8">
    <name type="scientific">Hyalella azteca</name>
    <name type="common">Amphipod</name>
    <dbReference type="NCBI Taxonomy" id="294128"/>
    <lineage>
        <taxon>Eukaryota</taxon>
        <taxon>Metazoa</taxon>
        <taxon>Ecdysozoa</taxon>
        <taxon>Arthropoda</taxon>
        <taxon>Crustacea</taxon>
        <taxon>Multicrustacea</taxon>
        <taxon>Malacostraca</taxon>
        <taxon>Eumalacostraca</taxon>
        <taxon>Peracarida</taxon>
        <taxon>Amphipoda</taxon>
        <taxon>Senticaudata</taxon>
        <taxon>Talitrida</taxon>
        <taxon>Talitroidea</taxon>
        <taxon>Hyalellidae</taxon>
        <taxon>Hyalella</taxon>
    </lineage>
</organism>
<dbReference type="GeneID" id="108669528"/>
<comment type="similarity">
    <text evidence="2">Belongs to the SAM50/omp85 family.</text>
</comment>
<dbReference type="Pfam" id="PF01103">
    <property type="entry name" value="Omp85"/>
    <property type="match status" value="1"/>
</dbReference>
<dbReference type="AlphaFoldDB" id="A0A8B7NFH3"/>
<keyword evidence="4" id="KW-0812">Transmembrane</keyword>
<gene>
    <name evidence="8" type="primary">LOC108669528</name>
</gene>
<evidence type="ECO:0000256" key="4">
    <source>
        <dbReference type="ARBA" id="ARBA00022692"/>
    </source>
</evidence>
<feature type="domain" description="Bacterial surface antigen (D15)" evidence="6">
    <location>
        <begin position="137"/>
        <end position="460"/>
    </location>
</feature>
<name>A0A8B7NFH3_HYAAZ</name>
<dbReference type="OrthoDB" id="1724197at2759"/>
<dbReference type="PANTHER" id="PTHR12815:SF18">
    <property type="entry name" value="SORTING AND ASSEMBLY MACHINERY COMPONENT 50 HOMOLOG"/>
    <property type="match status" value="1"/>
</dbReference>
<sequence length="465" mass="49546">MGTVYAKSVDQDADKESVRKSDRIDLQSLKAQVQRVHVAGIGRTKEDIIISSVKDVFSANNFQSVVLKIHEARSRLEELGCFKGVDVLIDTYEGSDALTDGIQVTFEVEEVKVLGAQANTAVGQNEALFNGGAALRNILGRGEHCTVSYGRGTKKTTAFAVTAVKPIHDRFRSRVTSSVHQSSLEAGWSGYKLLERGAALGVTFNTTPTTSHELTAEAAWRHLSCLSKTTAFGVREHSGHTLKTSIRYCVSVDTRDQHIFPTRGHLLRAQTEAAGYGGNVGFSKSELQLQANQALAGELSFDVVSAGELPFDVVTQVSLSLGHLAPLGSKGFTIADRFFMGGPTTFRGFQMGGVGPHSDKCALGAQSYWLGSAHAYAPLPLLPRGSFVDRFRLHAWASAGTLADPAAGGADAAANLAARMSLGAGVAVNVGGVARVELNYCVPVRHRPWDKTQPGLQLGIAADVL</sequence>
<dbReference type="PANTHER" id="PTHR12815">
    <property type="entry name" value="SORTING AND ASSEMBLY MACHINERY SAMM50 PROTEIN FAMILY MEMBER"/>
    <property type="match status" value="1"/>
</dbReference>
<evidence type="ECO:0000256" key="5">
    <source>
        <dbReference type="ARBA" id="ARBA00023136"/>
    </source>
</evidence>
<dbReference type="RefSeq" id="XP_018012367.1">
    <property type="nucleotide sequence ID" value="XM_018156878.2"/>
</dbReference>
<dbReference type="GO" id="GO:0045040">
    <property type="term" value="P:protein insertion into mitochondrial outer membrane"/>
    <property type="evidence" value="ECO:0007669"/>
    <property type="project" value="TreeGrafter"/>
</dbReference>
<dbReference type="Proteomes" id="UP000694843">
    <property type="component" value="Unplaced"/>
</dbReference>
<dbReference type="GO" id="GO:0033108">
    <property type="term" value="P:mitochondrial respiratory chain complex assembly"/>
    <property type="evidence" value="ECO:0007669"/>
    <property type="project" value="TreeGrafter"/>
</dbReference>
<dbReference type="OMA" id="SGIWRQI"/>
<evidence type="ECO:0000256" key="3">
    <source>
        <dbReference type="ARBA" id="ARBA00022452"/>
    </source>
</evidence>
<reference evidence="8" key="1">
    <citation type="submission" date="2025-08" db="UniProtKB">
        <authorList>
            <consortium name="RefSeq"/>
        </authorList>
    </citation>
    <scope>IDENTIFICATION</scope>
    <source>
        <tissue evidence="8">Whole organism</tissue>
    </source>
</reference>
<evidence type="ECO:0000256" key="2">
    <source>
        <dbReference type="ARBA" id="ARBA00010913"/>
    </source>
</evidence>
<dbReference type="InterPro" id="IPR039910">
    <property type="entry name" value="D15-like"/>
</dbReference>
<evidence type="ECO:0000256" key="1">
    <source>
        <dbReference type="ARBA" id="ARBA00004374"/>
    </source>
</evidence>
<keyword evidence="7" id="KW-1185">Reference proteome</keyword>
<protein>
    <submittedName>
        <fullName evidence="8">Sorting and assembly machinery component 50 homolog A</fullName>
    </submittedName>
</protein>
<evidence type="ECO:0000259" key="6">
    <source>
        <dbReference type="Pfam" id="PF01103"/>
    </source>
</evidence>
<keyword evidence="3" id="KW-1134">Transmembrane beta strand</keyword>
<dbReference type="InterPro" id="IPR000184">
    <property type="entry name" value="Bac_surfAg_D15"/>
</dbReference>
<keyword evidence="5" id="KW-0472">Membrane</keyword>
<accession>A0A8B7NFH3</accession>
<evidence type="ECO:0000313" key="8">
    <source>
        <dbReference type="RefSeq" id="XP_018012367.1"/>
    </source>
</evidence>
<dbReference type="Gene3D" id="2.40.160.50">
    <property type="entry name" value="membrane protein fhac: a member of the omp85/tpsb transporter family"/>
    <property type="match status" value="1"/>
</dbReference>
<dbReference type="GO" id="GO:0005741">
    <property type="term" value="C:mitochondrial outer membrane"/>
    <property type="evidence" value="ECO:0007669"/>
    <property type="project" value="UniProtKB-SubCell"/>
</dbReference>
<evidence type="ECO:0000313" key="7">
    <source>
        <dbReference type="Proteomes" id="UP000694843"/>
    </source>
</evidence>